<gene>
    <name evidence="2" type="ORF">QJ522_09890</name>
</gene>
<protein>
    <recommendedName>
        <fullName evidence="4">Neutral/alkaline non-lysosomal ceramidase N-terminal domain-containing protein</fullName>
    </recommendedName>
</protein>
<feature type="signal peptide" evidence="1">
    <location>
        <begin position="1"/>
        <end position="26"/>
    </location>
</feature>
<evidence type="ECO:0000256" key="1">
    <source>
        <dbReference type="SAM" id="SignalP"/>
    </source>
</evidence>
<proteinExistence type="predicted"/>
<accession>A0AAW6TZV5</accession>
<dbReference type="EMBL" id="JASCXX010000010">
    <property type="protein sequence ID" value="MDI6449351.1"/>
    <property type="molecule type" value="Genomic_DNA"/>
</dbReference>
<evidence type="ECO:0000313" key="2">
    <source>
        <dbReference type="EMBL" id="MDI6449351.1"/>
    </source>
</evidence>
<reference evidence="2" key="1">
    <citation type="submission" date="2023-05" db="EMBL/GenBank/DDBJ databases">
        <title>Anaerotaeda fermentans gen. nov., sp. nov., a novel anaerobic planctomycete of the new family within the order Sedimentisphaerales isolated from Taman Peninsula, Russia.</title>
        <authorList>
            <person name="Khomyakova M.A."/>
            <person name="Merkel A.Y."/>
            <person name="Slobodkin A.I."/>
        </authorList>
    </citation>
    <scope>NUCLEOTIDE SEQUENCE</scope>
    <source>
        <strain evidence="2">M17dextr</strain>
    </source>
</reference>
<sequence length="424" mass="45861">MGRRPFLTLACIITALGLLFAGSASAEFRAAIAVRCVTPEPLLPVSGGVGPSNPTTRKMGELTVRALVLEQGDTRIAICSTDFLGFPGVLCEKVHAQVSRVPAANILIGATHTHSAPDCYGFPDRQGKTSCDLAYLDSVCAALAEAIDAAAADLRPAAVKIATGNAQGKIAYNYYAERLYDPRCHVLQVVDRDRKPIATLVNYACHPEVLGSNQGILSPDFVGPLYERIEARGGGVGIFMNSALGGMVTADCRGPDGKDIQTWDECVRIGHLLADEGMRIIGDAMIQENPALVCESAIVRLPVENDMLRAVVQRSPLGFKLDDDGHIATRLHVVNLGDAQMATMPGEAMPNIGYYLKRKMHGRHNFLFGLTNDAFGYILTKEDFDSFDRYNYITRTCLGERTGEILVRRILELADACPRPAAVR</sequence>
<keyword evidence="1" id="KW-0732">Signal</keyword>
<comment type="caution">
    <text evidence="2">The sequence shown here is derived from an EMBL/GenBank/DDBJ whole genome shotgun (WGS) entry which is preliminary data.</text>
</comment>
<keyword evidence="3" id="KW-1185">Reference proteome</keyword>
<dbReference type="AlphaFoldDB" id="A0AAW6TZV5"/>
<dbReference type="RefSeq" id="WP_349244759.1">
    <property type="nucleotide sequence ID" value="NZ_JASCXX010000010.1"/>
</dbReference>
<dbReference type="Proteomes" id="UP001431776">
    <property type="component" value="Unassembled WGS sequence"/>
</dbReference>
<name>A0AAW6TZV5_9BACT</name>
<feature type="chain" id="PRO_5043510196" description="Neutral/alkaline non-lysosomal ceramidase N-terminal domain-containing protein" evidence="1">
    <location>
        <begin position="27"/>
        <end position="424"/>
    </location>
</feature>
<evidence type="ECO:0008006" key="4">
    <source>
        <dbReference type="Google" id="ProtNLM"/>
    </source>
</evidence>
<evidence type="ECO:0000313" key="3">
    <source>
        <dbReference type="Proteomes" id="UP001431776"/>
    </source>
</evidence>
<organism evidence="2 3">
    <name type="scientific">Anaerobaca lacustris</name>
    <dbReference type="NCBI Taxonomy" id="3044600"/>
    <lineage>
        <taxon>Bacteria</taxon>
        <taxon>Pseudomonadati</taxon>
        <taxon>Planctomycetota</taxon>
        <taxon>Phycisphaerae</taxon>
        <taxon>Sedimentisphaerales</taxon>
        <taxon>Anaerobacaceae</taxon>
        <taxon>Anaerobaca</taxon>
    </lineage>
</organism>